<keyword evidence="2 4" id="KW-0697">Rotamase</keyword>
<sequence>MAGQRAFLVLAIGDEVGHAVELQAYDAVAKFLELNAAAYGLPDQLDDLDDEQRETLNEAYEQRHVPRFLPTRPASLALPPLHVTLHPSPALSKTVTNFAALCTGERGTQKKGPYKPLSYAKTPIHRIEKGFVLQGGDFTRGDGSGGDSIYGGSLPLEKAGLRPAALDPPLRWGRGTLAMASSASGKSTSQFFISLTDDPAQLKKLDGKYVAFGRVDGPEGWEDTLRAVESRGSTGEKVWIEDCGVL</sequence>
<dbReference type="PRINTS" id="PR00153">
    <property type="entry name" value="CSAPPISMRASE"/>
</dbReference>
<dbReference type="STRING" id="1314781.A0A165BXU1"/>
<dbReference type="SUPFAM" id="SSF50891">
    <property type="entry name" value="Cyclophilin-like"/>
    <property type="match status" value="1"/>
</dbReference>
<name>A0A165BXU1_EXIGL</name>
<comment type="catalytic activity">
    <reaction evidence="1 4">
        <text>[protein]-peptidylproline (omega=180) = [protein]-peptidylproline (omega=0)</text>
        <dbReference type="Rhea" id="RHEA:16237"/>
        <dbReference type="Rhea" id="RHEA-COMP:10747"/>
        <dbReference type="Rhea" id="RHEA-COMP:10748"/>
        <dbReference type="ChEBI" id="CHEBI:83833"/>
        <dbReference type="ChEBI" id="CHEBI:83834"/>
        <dbReference type="EC" id="5.2.1.8"/>
    </reaction>
</comment>
<dbReference type="Gene3D" id="2.40.100.10">
    <property type="entry name" value="Cyclophilin-like"/>
    <property type="match status" value="1"/>
</dbReference>
<organism evidence="6 7">
    <name type="scientific">Exidia glandulosa HHB12029</name>
    <dbReference type="NCBI Taxonomy" id="1314781"/>
    <lineage>
        <taxon>Eukaryota</taxon>
        <taxon>Fungi</taxon>
        <taxon>Dikarya</taxon>
        <taxon>Basidiomycota</taxon>
        <taxon>Agaricomycotina</taxon>
        <taxon>Agaricomycetes</taxon>
        <taxon>Auriculariales</taxon>
        <taxon>Exidiaceae</taxon>
        <taxon>Exidia</taxon>
    </lineage>
</organism>
<evidence type="ECO:0000256" key="3">
    <source>
        <dbReference type="ARBA" id="ARBA00023235"/>
    </source>
</evidence>
<feature type="domain" description="PPIase cyclophilin-type" evidence="5">
    <location>
        <begin position="93"/>
        <end position="246"/>
    </location>
</feature>
<proteinExistence type="inferred from homology"/>
<dbReference type="PROSITE" id="PS50072">
    <property type="entry name" value="CSA_PPIASE_2"/>
    <property type="match status" value="1"/>
</dbReference>
<protein>
    <recommendedName>
        <fullName evidence="4">Peptidyl-prolyl cis-trans isomerase</fullName>
        <shortName evidence="4">PPIase</shortName>
        <ecNumber evidence="4">5.2.1.8</ecNumber>
    </recommendedName>
</protein>
<evidence type="ECO:0000256" key="4">
    <source>
        <dbReference type="RuleBase" id="RU363019"/>
    </source>
</evidence>
<keyword evidence="7" id="KW-1185">Reference proteome</keyword>
<evidence type="ECO:0000256" key="2">
    <source>
        <dbReference type="ARBA" id="ARBA00023110"/>
    </source>
</evidence>
<dbReference type="GO" id="GO:0003755">
    <property type="term" value="F:peptidyl-prolyl cis-trans isomerase activity"/>
    <property type="evidence" value="ECO:0007669"/>
    <property type="project" value="UniProtKB-UniRule"/>
</dbReference>
<dbReference type="Proteomes" id="UP000077266">
    <property type="component" value="Unassembled WGS sequence"/>
</dbReference>
<dbReference type="InterPro" id="IPR002130">
    <property type="entry name" value="Cyclophilin-type_PPIase_dom"/>
</dbReference>
<dbReference type="InParanoid" id="A0A165BXU1"/>
<dbReference type="EMBL" id="KV426391">
    <property type="protein sequence ID" value="KZV81445.1"/>
    <property type="molecule type" value="Genomic_DNA"/>
</dbReference>
<dbReference type="EC" id="5.2.1.8" evidence="4"/>
<accession>A0A165BXU1</accession>
<dbReference type="PANTHER" id="PTHR11071">
    <property type="entry name" value="PEPTIDYL-PROLYL CIS-TRANS ISOMERASE"/>
    <property type="match status" value="1"/>
</dbReference>
<evidence type="ECO:0000256" key="1">
    <source>
        <dbReference type="ARBA" id="ARBA00000971"/>
    </source>
</evidence>
<comment type="function">
    <text evidence="4">PPIases accelerate the folding of proteins. It catalyzes the cis-trans isomerization of proline imidic peptide bonds in oligopeptides.</text>
</comment>
<comment type="similarity">
    <text evidence="4">Belongs to the cyclophilin-type PPIase family.</text>
</comment>
<dbReference type="InterPro" id="IPR029000">
    <property type="entry name" value="Cyclophilin-like_dom_sf"/>
</dbReference>
<gene>
    <name evidence="6" type="ORF">EXIGLDRAFT_628459</name>
</gene>
<dbReference type="OrthoDB" id="193499at2759"/>
<evidence type="ECO:0000259" key="5">
    <source>
        <dbReference type="PROSITE" id="PS50072"/>
    </source>
</evidence>
<dbReference type="AlphaFoldDB" id="A0A165BXU1"/>
<evidence type="ECO:0000313" key="6">
    <source>
        <dbReference type="EMBL" id="KZV81445.1"/>
    </source>
</evidence>
<dbReference type="GO" id="GO:0005737">
    <property type="term" value="C:cytoplasm"/>
    <property type="evidence" value="ECO:0007669"/>
    <property type="project" value="TreeGrafter"/>
</dbReference>
<dbReference type="GO" id="GO:0006457">
    <property type="term" value="P:protein folding"/>
    <property type="evidence" value="ECO:0007669"/>
    <property type="project" value="TreeGrafter"/>
</dbReference>
<reference evidence="6 7" key="1">
    <citation type="journal article" date="2016" name="Mol. Biol. Evol.">
        <title>Comparative Genomics of Early-Diverging Mushroom-Forming Fungi Provides Insights into the Origins of Lignocellulose Decay Capabilities.</title>
        <authorList>
            <person name="Nagy L.G."/>
            <person name="Riley R."/>
            <person name="Tritt A."/>
            <person name="Adam C."/>
            <person name="Daum C."/>
            <person name="Floudas D."/>
            <person name="Sun H."/>
            <person name="Yadav J.S."/>
            <person name="Pangilinan J."/>
            <person name="Larsson K.H."/>
            <person name="Matsuura K."/>
            <person name="Barry K."/>
            <person name="Labutti K."/>
            <person name="Kuo R."/>
            <person name="Ohm R.A."/>
            <person name="Bhattacharya S.S."/>
            <person name="Shirouzu T."/>
            <person name="Yoshinaga Y."/>
            <person name="Martin F.M."/>
            <person name="Grigoriev I.V."/>
            <person name="Hibbett D.S."/>
        </authorList>
    </citation>
    <scope>NUCLEOTIDE SEQUENCE [LARGE SCALE GENOMIC DNA]</scope>
    <source>
        <strain evidence="6 7">HHB12029</strain>
    </source>
</reference>
<dbReference type="PANTHER" id="PTHR11071:SF561">
    <property type="entry name" value="PEPTIDYL-PROLYL CIS-TRANS ISOMERASE D-RELATED"/>
    <property type="match status" value="1"/>
</dbReference>
<dbReference type="GO" id="GO:0016018">
    <property type="term" value="F:cyclosporin A binding"/>
    <property type="evidence" value="ECO:0007669"/>
    <property type="project" value="TreeGrafter"/>
</dbReference>
<evidence type="ECO:0000313" key="7">
    <source>
        <dbReference type="Proteomes" id="UP000077266"/>
    </source>
</evidence>
<keyword evidence="3 4" id="KW-0413">Isomerase</keyword>
<dbReference type="Pfam" id="PF00160">
    <property type="entry name" value="Pro_isomerase"/>
    <property type="match status" value="1"/>
</dbReference>